<dbReference type="RefSeq" id="WP_084858142.1">
    <property type="nucleotide sequence ID" value="NZ_NBWC01000029.1"/>
</dbReference>
<evidence type="ECO:0000313" key="2">
    <source>
        <dbReference type="Proteomes" id="UP000193675"/>
    </source>
</evidence>
<dbReference type="NCBIfam" id="TIGR01539">
    <property type="entry name" value="portal_lambda"/>
    <property type="match status" value="1"/>
</dbReference>
<dbReference type="OrthoDB" id="622132at2"/>
<gene>
    <name evidence="1" type="ORF">B7H17_18405</name>
</gene>
<comment type="caution">
    <text evidence="1">The sequence shown here is derived from an EMBL/GenBank/DDBJ whole genome shotgun (WGS) entry which is preliminary data.</text>
</comment>
<dbReference type="InterPro" id="IPR006429">
    <property type="entry name" value="Phage_lambda_portal"/>
</dbReference>
<dbReference type="AlphaFoldDB" id="A0A1X0ZSL4"/>
<name>A0A1X0ZSL4_PSEPU</name>
<reference evidence="1 2" key="1">
    <citation type="submission" date="2017-04" db="EMBL/GenBank/DDBJ databases">
        <title>Presence of VIM-2 positive Pseudomonas species in chickens and their surrounding environment.</title>
        <authorList>
            <person name="Zhang R."/>
        </authorList>
    </citation>
    <scope>NUCLEOTIDE SEQUENCE [LARGE SCALE GENOMIC DNA]</scope>
    <source>
        <strain evidence="1 2">DZ-C18</strain>
    </source>
</reference>
<dbReference type="EMBL" id="NBWC01000029">
    <property type="protein sequence ID" value="ORL62395.1"/>
    <property type="molecule type" value="Genomic_DNA"/>
</dbReference>
<dbReference type="Proteomes" id="UP000193675">
    <property type="component" value="Unassembled WGS sequence"/>
</dbReference>
<organism evidence="1 2">
    <name type="scientific">Pseudomonas putida</name>
    <name type="common">Arthrobacter siderocapsulatus</name>
    <dbReference type="NCBI Taxonomy" id="303"/>
    <lineage>
        <taxon>Bacteria</taxon>
        <taxon>Pseudomonadati</taxon>
        <taxon>Pseudomonadota</taxon>
        <taxon>Gammaproteobacteria</taxon>
        <taxon>Pseudomonadales</taxon>
        <taxon>Pseudomonadaceae</taxon>
        <taxon>Pseudomonas</taxon>
    </lineage>
</organism>
<dbReference type="GO" id="GO:0005198">
    <property type="term" value="F:structural molecule activity"/>
    <property type="evidence" value="ECO:0007669"/>
    <property type="project" value="InterPro"/>
</dbReference>
<sequence>MSGRYISTRSGLLVPERIKASYEGAAEGRRSSGWEAPDTGPNSLIMPALRNLRSRSRAAVRNDPYAANVIDKRVSNLIGTGITPQPRILDKALRKAMQVLWEDWVDESDADERTDFYGQQALVARTVEQSGECFVRLRPRRLEDGLAVPLQLQCLAPEFVPHDKFEVTRSGNVIRAGIEFNSLGRRVAYWCYRNHPSDKASLNAGYNPVVRVPAEQMLHIFEPLEPGQLRGVPRLAPILKRLRSLDNYDDAVLFRQEVANLFAGFVRKPAPEGPGVPPMDMLTGAPVVHDRDAFTPMVALEPGTMQELGPGEQVEFSDPPDGGNNYPDFMRQQLMAAAAGAGLPYELMTGDMRGVNDRVIRVVLNEFRRRLEQLQFSVYVHQLCRPVRSAWMDMAVLAGALDLTDYVDRRREYLRTRWVPQGWAYIQPVQDVQARMLEVAAGFTSRSEMCLRSGTDAEIVDEENAADITRAQGLGLKYRSLSAIDDEPDEPDDKGKT</sequence>
<protein>
    <submittedName>
        <fullName evidence="1">Phage portal protein</fullName>
    </submittedName>
</protein>
<dbReference type="GO" id="GO:0019068">
    <property type="term" value="P:virion assembly"/>
    <property type="evidence" value="ECO:0007669"/>
    <property type="project" value="InterPro"/>
</dbReference>
<proteinExistence type="predicted"/>
<evidence type="ECO:0000313" key="1">
    <source>
        <dbReference type="EMBL" id="ORL62395.1"/>
    </source>
</evidence>
<dbReference type="Pfam" id="PF05136">
    <property type="entry name" value="Phage_portal_2"/>
    <property type="match status" value="1"/>
</dbReference>
<accession>A0A1X0ZSL4</accession>